<dbReference type="AlphaFoldDB" id="A0A7S0C617"/>
<reference evidence="2" key="1">
    <citation type="submission" date="2021-01" db="EMBL/GenBank/DDBJ databases">
        <authorList>
            <person name="Corre E."/>
            <person name="Pelletier E."/>
            <person name="Niang G."/>
            <person name="Scheremetjew M."/>
            <person name="Finn R."/>
            <person name="Kale V."/>
            <person name="Holt S."/>
            <person name="Cochrane G."/>
            <person name="Meng A."/>
            <person name="Brown T."/>
            <person name="Cohen L."/>
        </authorList>
    </citation>
    <scope>NUCLEOTIDE SEQUENCE</scope>
    <source>
        <strain evidence="2">CCAP1064/1</strain>
    </source>
</reference>
<name>A0A7S0C617_9STRA</name>
<feature type="compositionally biased region" description="Basic and acidic residues" evidence="1">
    <location>
        <begin position="29"/>
        <end position="45"/>
    </location>
</feature>
<evidence type="ECO:0000313" key="2">
    <source>
        <dbReference type="EMBL" id="CAD8413532.1"/>
    </source>
</evidence>
<sequence>MPAAHPILTQKQCVDYSFMEIKDVRDIMMNKSESETDDANKDTKRGNQPSNSVLEVPPASQDEENSIHKLSNIKSLKLNSNEIKSLVPLYQCLNHVIKSPSVIQWVDLCKFGSHMTGNLYQLCGHQMKAFSLKVLF</sequence>
<evidence type="ECO:0000256" key="1">
    <source>
        <dbReference type="SAM" id="MobiDB-lite"/>
    </source>
</evidence>
<dbReference type="EMBL" id="HBEL01020729">
    <property type="protein sequence ID" value="CAD8413532.1"/>
    <property type="molecule type" value="Transcribed_RNA"/>
</dbReference>
<feature type="region of interest" description="Disordered" evidence="1">
    <location>
        <begin position="29"/>
        <end position="66"/>
    </location>
</feature>
<gene>
    <name evidence="2" type="ORF">PINE0816_LOCUS9664</name>
</gene>
<organism evidence="2">
    <name type="scientific">Proboscia inermis</name>
    <dbReference type="NCBI Taxonomy" id="420281"/>
    <lineage>
        <taxon>Eukaryota</taxon>
        <taxon>Sar</taxon>
        <taxon>Stramenopiles</taxon>
        <taxon>Ochrophyta</taxon>
        <taxon>Bacillariophyta</taxon>
        <taxon>Coscinodiscophyceae</taxon>
        <taxon>Rhizosoleniophycidae</taxon>
        <taxon>Rhizosoleniales</taxon>
        <taxon>Rhizosoleniaceae</taxon>
        <taxon>Proboscia</taxon>
    </lineage>
</organism>
<protein>
    <submittedName>
        <fullName evidence="2">Uncharacterized protein</fullName>
    </submittedName>
</protein>
<proteinExistence type="predicted"/>
<accession>A0A7S0C617</accession>